<feature type="transmembrane region" description="Helical" evidence="7">
    <location>
        <begin position="56"/>
        <end position="77"/>
    </location>
</feature>
<keyword evidence="5 7" id="KW-0472">Membrane</keyword>
<dbReference type="GO" id="GO:0006857">
    <property type="term" value="P:oligopeptide transport"/>
    <property type="evidence" value="ECO:0007669"/>
    <property type="project" value="InterPro"/>
</dbReference>
<feature type="transmembrane region" description="Helical" evidence="7">
    <location>
        <begin position="453"/>
        <end position="470"/>
    </location>
</feature>
<evidence type="ECO:0000256" key="7">
    <source>
        <dbReference type="SAM" id="Phobius"/>
    </source>
</evidence>
<gene>
    <name evidence="8" type="ORF">NCER_100986</name>
</gene>
<proteinExistence type="inferred from homology"/>
<dbReference type="OrthoDB" id="8904098at2759"/>
<feature type="transmembrane region" description="Helical" evidence="7">
    <location>
        <begin position="315"/>
        <end position="335"/>
    </location>
</feature>
<dbReference type="AlphaFoldDB" id="C4V8Y0"/>
<feature type="transmembrane region" description="Helical" evidence="7">
    <location>
        <begin position="188"/>
        <end position="208"/>
    </location>
</feature>
<keyword evidence="3 6" id="KW-0812">Transmembrane</keyword>
<dbReference type="PROSITE" id="PS01023">
    <property type="entry name" value="PTR2_2"/>
    <property type="match status" value="1"/>
</dbReference>
<evidence type="ECO:0000313" key="8">
    <source>
        <dbReference type="EMBL" id="EEQ82320.1"/>
    </source>
</evidence>
<dbReference type="GO" id="GO:0022857">
    <property type="term" value="F:transmembrane transporter activity"/>
    <property type="evidence" value="ECO:0007669"/>
    <property type="project" value="InterPro"/>
</dbReference>
<keyword evidence="4 7" id="KW-1133">Transmembrane helix</keyword>
<keyword evidence="6" id="KW-0813">Transport</keyword>
<comment type="subcellular location">
    <subcellularLocation>
        <location evidence="1 6">Membrane</location>
        <topology evidence="1 6">Multi-pass membrane protein</topology>
    </subcellularLocation>
</comment>
<organism evidence="9">
    <name type="scientific">Vairimorpha ceranae (strain BRL01)</name>
    <name type="common">Microsporidian parasite</name>
    <name type="synonym">Nosema ceranae</name>
    <dbReference type="NCBI Taxonomy" id="578460"/>
    <lineage>
        <taxon>Eukaryota</taxon>
        <taxon>Fungi</taxon>
        <taxon>Fungi incertae sedis</taxon>
        <taxon>Microsporidia</taxon>
        <taxon>Nosematidae</taxon>
        <taxon>Vairimorpha</taxon>
    </lineage>
</organism>
<dbReference type="SUPFAM" id="SSF103473">
    <property type="entry name" value="MFS general substrate transporter"/>
    <property type="match status" value="1"/>
</dbReference>
<dbReference type="GO" id="GO:0016020">
    <property type="term" value="C:membrane"/>
    <property type="evidence" value="ECO:0007669"/>
    <property type="project" value="UniProtKB-SubCell"/>
</dbReference>
<evidence type="ECO:0000256" key="3">
    <source>
        <dbReference type="ARBA" id="ARBA00022692"/>
    </source>
</evidence>
<comment type="similarity">
    <text evidence="2 6">Belongs to the major facilitator superfamily. Proton-dependent oligopeptide transporter (POT/PTR) (TC 2.A.17) family.</text>
</comment>
<feature type="transmembrane region" description="Helical" evidence="7">
    <location>
        <begin position="385"/>
        <end position="407"/>
    </location>
</feature>
<evidence type="ECO:0000256" key="6">
    <source>
        <dbReference type="RuleBase" id="RU003755"/>
    </source>
</evidence>
<dbReference type="HOGENOM" id="CLU_004790_3_1_1"/>
<dbReference type="InterPro" id="IPR000109">
    <property type="entry name" value="POT_fam"/>
</dbReference>
<dbReference type="OMA" id="YVLYAQM"/>
<dbReference type="Pfam" id="PF00854">
    <property type="entry name" value="PTR2"/>
    <property type="match status" value="1"/>
</dbReference>
<protein>
    <recommendedName>
        <fullName evidence="10">Peptide transporter</fullName>
    </recommendedName>
</protein>
<evidence type="ECO:0008006" key="10">
    <source>
        <dbReference type="Google" id="ProtNLM"/>
    </source>
</evidence>
<dbReference type="Proteomes" id="UP000009082">
    <property type="component" value="Unassembled WGS sequence"/>
</dbReference>
<evidence type="ECO:0000256" key="5">
    <source>
        <dbReference type="ARBA" id="ARBA00023136"/>
    </source>
</evidence>
<dbReference type="PROSITE" id="PS01022">
    <property type="entry name" value="PTR2_1"/>
    <property type="match status" value="1"/>
</dbReference>
<dbReference type="KEGG" id="nce:NCER_100986"/>
<dbReference type="InterPro" id="IPR036259">
    <property type="entry name" value="MFS_trans_sf"/>
</dbReference>
<feature type="transmembrane region" description="Helical" evidence="7">
    <location>
        <begin position="261"/>
        <end position="280"/>
    </location>
</feature>
<sequence length="480" mass="54795">MFQNKNKIFKFINIMIKKTIPYLIIANEFCERYSFYALKTVLFSFLRNELNLSNKLAIFVVHFFVSMCYMFTLFGGLISDIFLGKYKTILYLSIVYFLGTLLVAFSSYTNKLTYLIYLGLGLISFGTGGIKPCVAAFGGDQIGDNGDHKKLNKFFSFFYFAINMGSMISTFFVPIMADASCFGKETCYPLAFGSSSFLLFISIVLFFLGSKHYIKKRPNKQKLIDMCGKLKNLFNSNKNNTKSLDEDSIAKEIFEKQSKKFCYKNLFKLFLPVAFFWMLYDQQSSTWVEQGFKMSTKAAFFNSEFKILSSQMQTWNSIFILCFIPLFSQCLYPFIESLGFKLTPIKKMASGIFLASVSFLVSAILEHAIFLSSASNSKICILWQLPQYILLTAGEILLNMTGLEFAYSEAPDTIKTSILAAWLLTVTFGNFLVIIYSALSITSFLSVIESETFNFFIYSFLGLIAALYLFKYEATYIKNK</sequence>
<feature type="transmembrane region" description="Helical" evidence="7">
    <location>
        <begin position="419"/>
        <end position="441"/>
    </location>
</feature>
<dbReference type="VEuPathDB" id="MicrosporidiaDB:NCER_100986"/>
<accession>C4V8Y0</accession>
<dbReference type="Gene3D" id="1.20.1250.20">
    <property type="entry name" value="MFS general substrate transporter like domains"/>
    <property type="match status" value="2"/>
</dbReference>
<dbReference type="PANTHER" id="PTHR11654">
    <property type="entry name" value="OLIGOPEPTIDE TRANSPORTER-RELATED"/>
    <property type="match status" value="1"/>
</dbReference>
<feature type="transmembrane region" description="Helical" evidence="7">
    <location>
        <begin position="157"/>
        <end position="176"/>
    </location>
</feature>
<dbReference type="InterPro" id="IPR018456">
    <property type="entry name" value="PTR2_symporter_CS"/>
</dbReference>
<evidence type="ECO:0000256" key="2">
    <source>
        <dbReference type="ARBA" id="ARBA00005982"/>
    </source>
</evidence>
<dbReference type="FunCoup" id="C4V8Y0">
    <property type="interactions" value="85"/>
</dbReference>
<feature type="transmembrane region" description="Helical" evidence="7">
    <location>
        <begin position="347"/>
        <end position="365"/>
    </location>
</feature>
<evidence type="ECO:0000256" key="1">
    <source>
        <dbReference type="ARBA" id="ARBA00004141"/>
    </source>
</evidence>
<dbReference type="InParanoid" id="C4V8Y0"/>
<evidence type="ECO:0000256" key="4">
    <source>
        <dbReference type="ARBA" id="ARBA00022989"/>
    </source>
</evidence>
<feature type="transmembrane region" description="Helical" evidence="7">
    <location>
        <begin position="89"/>
        <end position="108"/>
    </location>
</feature>
<dbReference type="STRING" id="578460.C4V8Y0"/>
<dbReference type="EMBL" id="ACOL01000075">
    <property type="protein sequence ID" value="EEQ82320.1"/>
    <property type="molecule type" value="Genomic_DNA"/>
</dbReference>
<reference evidence="9" key="1">
    <citation type="journal article" date="2009" name="PLoS Pathog.">
        <title>Genomic analyses of the microsporidian Nosema ceranae, an emergent pathogen of honey bees.</title>
        <authorList>
            <person name="Cornman R.S."/>
            <person name="Chen Y.P."/>
            <person name="Schatz M.C."/>
            <person name="Street C."/>
            <person name="Zhao Y."/>
            <person name="Desany B."/>
            <person name="Egholm M."/>
            <person name="Hutchison S."/>
            <person name="Pettis J.S."/>
            <person name="Lipkin W.I."/>
            <person name="Evans J.D."/>
        </authorList>
    </citation>
    <scope>NUCLEOTIDE SEQUENCE [LARGE SCALE GENOMIC DNA]</scope>
    <source>
        <strain evidence="9">BRL01</strain>
    </source>
</reference>
<evidence type="ECO:0000313" key="9">
    <source>
        <dbReference type="Proteomes" id="UP000009082"/>
    </source>
</evidence>
<name>C4V8Y0_VAIC1</name>